<feature type="compositionally biased region" description="Polar residues" evidence="1">
    <location>
        <begin position="61"/>
        <end position="91"/>
    </location>
</feature>
<evidence type="ECO:0000256" key="1">
    <source>
        <dbReference type="SAM" id="MobiDB-lite"/>
    </source>
</evidence>
<keyword evidence="3" id="KW-1185">Reference proteome</keyword>
<dbReference type="Proteomes" id="UP000711736">
    <property type="component" value="Unassembled WGS sequence"/>
</dbReference>
<sequence>MEVAAAKRQLRALEGQIMIREHNGGAAYVRPVIRSMMKSLAVLACLISVASCSSSTATVGTDANSASSAEKNADNTPQSADDTGSNPSANFSTDELETIAKRFAACLVEKGFDAKVTGSYGLQPLGSSTDDAPQTTVVVRRLGADGTPIVPGPGVVISADSDPLYPDVMYTIVSAKEGAWVGFKNSKSLKGSMYADKQADYAACEAANPDFAQPNYASVTASGGSKSGSSTADSDNQQILIDFARKARADGFAWMADPAPGETQAVEIPPDVSYEELKRFFNTYSGDQWPSHDGIPFGTSCSGECAAYNRVLSEQ</sequence>
<feature type="region of interest" description="Disordered" evidence="1">
    <location>
        <begin position="59"/>
        <end position="91"/>
    </location>
</feature>
<proteinExistence type="predicted"/>
<accession>A0ABS5UW54</accession>
<evidence type="ECO:0000313" key="3">
    <source>
        <dbReference type="Proteomes" id="UP000711736"/>
    </source>
</evidence>
<name>A0ABS5UW54_9BIFI</name>
<evidence type="ECO:0000313" key="2">
    <source>
        <dbReference type="EMBL" id="MBT1175319.1"/>
    </source>
</evidence>
<comment type="caution">
    <text evidence="2">The sequence shown here is derived from an EMBL/GenBank/DDBJ whole genome shotgun (WGS) entry which is preliminary data.</text>
</comment>
<reference evidence="2 3" key="1">
    <citation type="journal article" date="2021" name="Environ. Microbiol.">
        <title>Genetic insights into the dark matter of the mammalian gut microbiota through targeted genome reconstruction.</title>
        <authorList>
            <person name="Lugli G.A."/>
            <person name="Alessandri G."/>
            <person name="Milani C."/>
            <person name="Viappiani A."/>
            <person name="Fontana F."/>
            <person name="Tarracchini C."/>
            <person name="Mancabelli L."/>
            <person name="Argentini C."/>
            <person name="Ruiz L."/>
            <person name="Margolles A."/>
            <person name="van Sinderen D."/>
            <person name="Turroni F."/>
            <person name="Ventura M."/>
        </authorList>
    </citation>
    <scope>NUCLEOTIDE SEQUENCE [LARGE SCALE GENOMIC DNA]</scope>
    <source>
        <strain evidence="2 3">LC6</strain>
    </source>
</reference>
<dbReference type="RefSeq" id="WP_214376537.1">
    <property type="nucleotide sequence ID" value="NZ_JAFEJU010000004.1"/>
</dbReference>
<organism evidence="2 3">
    <name type="scientific">Bifidobacterium colobi</name>
    <dbReference type="NCBI Taxonomy" id="2809026"/>
    <lineage>
        <taxon>Bacteria</taxon>
        <taxon>Bacillati</taxon>
        <taxon>Actinomycetota</taxon>
        <taxon>Actinomycetes</taxon>
        <taxon>Bifidobacteriales</taxon>
        <taxon>Bifidobacteriaceae</taxon>
        <taxon>Bifidobacterium</taxon>
    </lineage>
</organism>
<evidence type="ECO:0008006" key="4">
    <source>
        <dbReference type="Google" id="ProtNLM"/>
    </source>
</evidence>
<protein>
    <recommendedName>
        <fullName evidence="4">Uridine kinase</fullName>
    </recommendedName>
</protein>
<gene>
    <name evidence="2" type="ORF">JS530_07370</name>
</gene>
<dbReference type="EMBL" id="JAFEJU010000004">
    <property type="protein sequence ID" value="MBT1175319.1"/>
    <property type="molecule type" value="Genomic_DNA"/>
</dbReference>